<feature type="compositionally biased region" description="Low complexity" evidence="1">
    <location>
        <begin position="79"/>
        <end position="92"/>
    </location>
</feature>
<organism evidence="2 3">
    <name type="scientific">Tuber aestivum</name>
    <name type="common">summer truffle</name>
    <dbReference type="NCBI Taxonomy" id="59557"/>
    <lineage>
        <taxon>Eukaryota</taxon>
        <taxon>Fungi</taxon>
        <taxon>Dikarya</taxon>
        <taxon>Ascomycota</taxon>
        <taxon>Pezizomycotina</taxon>
        <taxon>Pezizomycetes</taxon>
        <taxon>Pezizales</taxon>
        <taxon>Tuberaceae</taxon>
        <taxon>Tuber</taxon>
    </lineage>
</organism>
<evidence type="ECO:0000256" key="1">
    <source>
        <dbReference type="SAM" id="MobiDB-lite"/>
    </source>
</evidence>
<accession>A0A292Q4X1</accession>
<proteinExistence type="predicted"/>
<keyword evidence="3" id="KW-1185">Reference proteome</keyword>
<dbReference type="AlphaFoldDB" id="A0A292Q4X1"/>
<dbReference type="Proteomes" id="UP001412239">
    <property type="component" value="Unassembled WGS sequence"/>
</dbReference>
<sequence length="111" mass="11887">MPDTSHNVIVVAKPRTAGGGYGSRLESSAPITIKSQRPQGCARWDRVGGEGALPGKTRGESTRSSGAILSEPSFTLLPQSSGQQRQQQQQQQQKEKGKHQHSSTGFSVQSE</sequence>
<evidence type="ECO:0000313" key="2">
    <source>
        <dbReference type="EMBL" id="CUS13918.1"/>
    </source>
</evidence>
<gene>
    <name evidence="2" type="ORF">GSTUAT00001955001</name>
</gene>
<protein>
    <submittedName>
        <fullName evidence="2">Uncharacterized protein</fullName>
    </submittedName>
</protein>
<feature type="region of interest" description="Disordered" evidence="1">
    <location>
        <begin position="15"/>
        <end position="111"/>
    </location>
</feature>
<feature type="compositionally biased region" description="Polar residues" evidence="1">
    <location>
        <begin position="62"/>
        <end position="78"/>
    </location>
</feature>
<name>A0A292Q4X1_9PEZI</name>
<feature type="compositionally biased region" description="Polar residues" evidence="1">
    <location>
        <begin position="25"/>
        <end position="38"/>
    </location>
</feature>
<evidence type="ECO:0000313" key="3">
    <source>
        <dbReference type="Proteomes" id="UP001412239"/>
    </source>
</evidence>
<dbReference type="EMBL" id="LN890965">
    <property type="protein sequence ID" value="CUS13918.1"/>
    <property type="molecule type" value="Genomic_DNA"/>
</dbReference>
<reference evidence="2" key="1">
    <citation type="submission" date="2015-10" db="EMBL/GenBank/DDBJ databases">
        <authorList>
            <person name="Regsiter A."/>
            <person name="william w."/>
        </authorList>
    </citation>
    <scope>NUCLEOTIDE SEQUENCE</scope>
    <source>
        <strain evidence="2">Montdore</strain>
    </source>
</reference>